<dbReference type="EMBL" id="VMRJ01000004">
    <property type="protein sequence ID" value="TVT39329.1"/>
    <property type="molecule type" value="Genomic_DNA"/>
</dbReference>
<dbReference type="PANTHER" id="PTHR33204">
    <property type="entry name" value="TRANSCRIPTIONAL REGULATOR, MARR FAMILY"/>
    <property type="match status" value="1"/>
</dbReference>
<dbReference type="Pfam" id="PF01638">
    <property type="entry name" value="HxlR"/>
    <property type="match status" value="1"/>
</dbReference>
<keyword evidence="3" id="KW-0804">Transcription</keyword>
<dbReference type="PROSITE" id="PS51118">
    <property type="entry name" value="HTH_HXLR"/>
    <property type="match status" value="1"/>
</dbReference>
<evidence type="ECO:0000256" key="1">
    <source>
        <dbReference type="ARBA" id="ARBA00023015"/>
    </source>
</evidence>
<keyword evidence="2" id="KW-0238">DNA-binding</keyword>
<proteinExistence type="predicted"/>
<dbReference type="InterPro" id="IPR036388">
    <property type="entry name" value="WH-like_DNA-bd_sf"/>
</dbReference>
<dbReference type="GO" id="GO:0003677">
    <property type="term" value="F:DNA binding"/>
    <property type="evidence" value="ECO:0007669"/>
    <property type="project" value="UniProtKB-KW"/>
</dbReference>
<evidence type="ECO:0000259" key="4">
    <source>
        <dbReference type="PROSITE" id="PS51118"/>
    </source>
</evidence>
<dbReference type="Gene3D" id="1.10.10.10">
    <property type="entry name" value="Winged helix-like DNA-binding domain superfamily/Winged helix DNA-binding domain"/>
    <property type="match status" value="1"/>
</dbReference>
<comment type="caution">
    <text evidence="5">The sequence shown here is derived from an EMBL/GenBank/DDBJ whole genome shotgun (WGS) entry which is preliminary data.</text>
</comment>
<reference evidence="5 6" key="1">
    <citation type="submission" date="2019-07" db="EMBL/GenBank/DDBJ databases">
        <title>Hymenobacter sp. straun FUR1 Genome sequencing and assembly.</title>
        <authorList>
            <person name="Chhetri G."/>
        </authorList>
    </citation>
    <scope>NUCLEOTIDE SEQUENCE [LARGE SCALE GENOMIC DNA]</scope>
    <source>
        <strain evidence="5 6">Fur1</strain>
    </source>
</reference>
<sequence length="122" mass="14053">MYERKIPFNPECGLHLLREVLLGKWKIDMLYYIAHGSHRPSQLQKKLAGATRRVVQLQLKQMETHELVTKTVFAEVPLKVEYHLTALGESLLPLIDMMGRWGDAHKPQLQRVLTPLLAEDDA</sequence>
<evidence type="ECO:0000313" key="6">
    <source>
        <dbReference type="Proteomes" id="UP000317624"/>
    </source>
</evidence>
<evidence type="ECO:0000256" key="2">
    <source>
        <dbReference type="ARBA" id="ARBA00023125"/>
    </source>
</evidence>
<dbReference type="OrthoDB" id="9792527at2"/>
<dbReference type="InterPro" id="IPR002577">
    <property type="entry name" value="HTH_HxlR"/>
</dbReference>
<dbReference type="InterPro" id="IPR036390">
    <property type="entry name" value="WH_DNA-bd_sf"/>
</dbReference>
<dbReference type="RefSeq" id="WP_144850084.1">
    <property type="nucleotide sequence ID" value="NZ_VMRJ01000004.1"/>
</dbReference>
<evidence type="ECO:0000256" key="3">
    <source>
        <dbReference type="ARBA" id="ARBA00023163"/>
    </source>
</evidence>
<keyword evidence="1" id="KW-0805">Transcription regulation</keyword>
<gene>
    <name evidence="5" type="ORF">FNT36_16880</name>
</gene>
<dbReference type="Proteomes" id="UP000317624">
    <property type="component" value="Unassembled WGS sequence"/>
</dbReference>
<keyword evidence="6" id="KW-1185">Reference proteome</keyword>
<organism evidence="5 6">
    <name type="scientific">Hymenobacter setariae</name>
    <dbReference type="NCBI Taxonomy" id="2594794"/>
    <lineage>
        <taxon>Bacteria</taxon>
        <taxon>Pseudomonadati</taxon>
        <taxon>Bacteroidota</taxon>
        <taxon>Cytophagia</taxon>
        <taxon>Cytophagales</taxon>
        <taxon>Hymenobacteraceae</taxon>
        <taxon>Hymenobacter</taxon>
    </lineage>
</organism>
<evidence type="ECO:0000313" key="5">
    <source>
        <dbReference type="EMBL" id="TVT39329.1"/>
    </source>
</evidence>
<protein>
    <submittedName>
        <fullName evidence="5">Helix-turn-helix transcriptional regulator</fullName>
    </submittedName>
</protein>
<name>A0A558BS37_9BACT</name>
<dbReference type="AlphaFoldDB" id="A0A558BS37"/>
<feature type="domain" description="HTH hxlR-type" evidence="4">
    <location>
        <begin position="12"/>
        <end position="110"/>
    </location>
</feature>
<dbReference type="SUPFAM" id="SSF46785">
    <property type="entry name" value="Winged helix' DNA-binding domain"/>
    <property type="match status" value="1"/>
</dbReference>
<accession>A0A558BS37</accession>
<dbReference type="PANTHER" id="PTHR33204:SF29">
    <property type="entry name" value="TRANSCRIPTIONAL REGULATOR"/>
    <property type="match status" value="1"/>
</dbReference>